<dbReference type="PATRIC" id="fig|344882.3.peg.798"/>
<dbReference type="Proteomes" id="UP000052052">
    <property type="component" value="Unassembled WGS sequence"/>
</dbReference>
<dbReference type="EMBL" id="LDJL01000011">
    <property type="protein sequence ID" value="KRG69144.1"/>
    <property type="molecule type" value="Genomic_DNA"/>
</dbReference>
<accession>A0A0R0CVV8</accession>
<name>A0A0R0CVV8_9GAMM</name>
<organism evidence="1 2">
    <name type="scientific">Pseudoxanthomonas dokdonensis</name>
    <dbReference type="NCBI Taxonomy" id="344882"/>
    <lineage>
        <taxon>Bacteria</taxon>
        <taxon>Pseudomonadati</taxon>
        <taxon>Pseudomonadota</taxon>
        <taxon>Gammaproteobacteria</taxon>
        <taxon>Lysobacterales</taxon>
        <taxon>Lysobacteraceae</taxon>
        <taxon>Pseudoxanthomonas</taxon>
    </lineage>
</organism>
<evidence type="ECO:0000313" key="1">
    <source>
        <dbReference type="EMBL" id="KRG69144.1"/>
    </source>
</evidence>
<evidence type="ECO:0000313" key="2">
    <source>
        <dbReference type="Proteomes" id="UP000052052"/>
    </source>
</evidence>
<sequence>MHHGEKVSPAAHALFVGGRKWRAMARNVLERQVRELHGYPLTELIAPVPMPAWISAARRLTA</sequence>
<gene>
    <name evidence="1" type="ORF">ABB29_12125</name>
</gene>
<comment type="caution">
    <text evidence="1">The sequence shown here is derived from an EMBL/GenBank/DDBJ whole genome shotgun (WGS) entry which is preliminary data.</text>
</comment>
<keyword evidence="2" id="KW-1185">Reference proteome</keyword>
<proteinExistence type="predicted"/>
<dbReference type="AlphaFoldDB" id="A0A0R0CVV8"/>
<protein>
    <submittedName>
        <fullName evidence="1">Uncharacterized protein</fullName>
    </submittedName>
</protein>
<reference evidence="1 2" key="1">
    <citation type="submission" date="2015-05" db="EMBL/GenBank/DDBJ databases">
        <title>Genome sequencing and analysis of members of genus Stenotrophomonas.</title>
        <authorList>
            <person name="Patil P.P."/>
            <person name="Midha S."/>
            <person name="Patil P.B."/>
        </authorList>
    </citation>
    <scope>NUCLEOTIDE SEQUENCE [LARGE SCALE GENOMIC DNA]</scope>
    <source>
        <strain evidence="1 2">DSM 21858</strain>
    </source>
</reference>